<sequence length="303" mass="32851">MMKKGILLLVVLGLLVVTGEVRAQVGEDMLVATMSSEPGEASMSAEEATAAAVQEVKPPKDDLTEPKEAKTRLERVLDSKEVGQLGVANFLQVAIRRAVSNGVPANTIVLMMLFPLVAALIAAARHVVGLHGFGIFTPAVIAVAFLATGVTVGVILFGGILLMATLARMVMRKLKLPSLPRMALLIWFVSMGVLGLMLASPWLKLEGLVKISIFPILLLILLVETFIEVQITTTLKTALVMTGQTLLLALLSFLVMSTQGLQEWVLLNPEIAVVAIVVLDVLIGRYDGLRLLERWRFRKLLER</sequence>
<keyword evidence="2" id="KW-0472">Membrane</keyword>
<proteinExistence type="predicted"/>
<evidence type="ECO:0000313" key="4">
    <source>
        <dbReference type="EMBL" id="QHO63017.1"/>
    </source>
</evidence>
<dbReference type="KEGG" id="caqa:MICH65_0036"/>
<evidence type="ECO:0000256" key="2">
    <source>
        <dbReference type="SAM" id="Phobius"/>
    </source>
</evidence>
<dbReference type="EMBL" id="CP047901">
    <property type="protein sequence ID" value="QHO63017.1"/>
    <property type="molecule type" value="Genomic_DNA"/>
</dbReference>
<name>A0A857N4H7_9BACT</name>
<feature type="region of interest" description="Disordered" evidence="1">
    <location>
        <begin position="45"/>
        <end position="67"/>
    </location>
</feature>
<dbReference type="InterPro" id="IPR025840">
    <property type="entry name" value="7TM_transglut"/>
</dbReference>
<dbReference type="RefSeq" id="WP_161931427.1">
    <property type="nucleotide sequence ID" value="NZ_CP047901.1"/>
</dbReference>
<feature type="domain" description="7 transmembrane helices usually fused to an inactive transglutaminase" evidence="3">
    <location>
        <begin position="109"/>
        <end position="300"/>
    </location>
</feature>
<accession>A0A857N4H7</accession>
<dbReference type="Pfam" id="PF14402">
    <property type="entry name" value="7TM_transglut"/>
    <property type="match status" value="1"/>
</dbReference>
<dbReference type="AlphaFoldDB" id="A0A857N4H7"/>
<keyword evidence="5" id="KW-1185">Reference proteome</keyword>
<organism evidence="4 5">
    <name type="scientific">Candidatus Chazhemtobacterium aquaticus</name>
    <dbReference type="NCBI Taxonomy" id="2715735"/>
    <lineage>
        <taxon>Bacteria</taxon>
        <taxon>Candidatus Chazhemtobacteraceae</taxon>
        <taxon>Candidatus Chazhemtobacterium</taxon>
    </lineage>
</organism>
<keyword evidence="2" id="KW-0812">Transmembrane</keyword>
<feature type="transmembrane region" description="Helical" evidence="2">
    <location>
        <begin position="208"/>
        <end position="227"/>
    </location>
</feature>
<dbReference type="Proteomes" id="UP000463983">
    <property type="component" value="Chromosome"/>
</dbReference>
<evidence type="ECO:0000259" key="3">
    <source>
        <dbReference type="Pfam" id="PF14402"/>
    </source>
</evidence>
<feature type="transmembrane region" description="Helical" evidence="2">
    <location>
        <begin position="239"/>
        <end position="259"/>
    </location>
</feature>
<feature type="compositionally biased region" description="Basic and acidic residues" evidence="1">
    <location>
        <begin position="57"/>
        <end position="67"/>
    </location>
</feature>
<keyword evidence="2" id="KW-1133">Transmembrane helix</keyword>
<feature type="transmembrane region" description="Helical" evidence="2">
    <location>
        <begin position="103"/>
        <end position="121"/>
    </location>
</feature>
<feature type="transmembrane region" description="Helical" evidence="2">
    <location>
        <begin position="183"/>
        <end position="202"/>
    </location>
</feature>
<evidence type="ECO:0000313" key="5">
    <source>
        <dbReference type="Proteomes" id="UP000463983"/>
    </source>
</evidence>
<protein>
    <recommendedName>
        <fullName evidence="3">7 transmembrane helices usually fused to an inactive transglutaminase domain-containing protein</fullName>
    </recommendedName>
</protein>
<gene>
    <name evidence="4" type="ORF">MICH65_0036</name>
</gene>
<feature type="transmembrane region" description="Helical" evidence="2">
    <location>
        <begin position="271"/>
        <end position="289"/>
    </location>
</feature>
<evidence type="ECO:0000256" key="1">
    <source>
        <dbReference type="SAM" id="MobiDB-lite"/>
    </source>
</evidence>
<reference evidence="5" key="1">
    <citation type="journal article" date="2020" name="Microorganisms">
        <title>Complete Genome of a Member of a New Bacterial Lineage in the Microgenomates Group Reveals an Unusual Nucleotide Composition Disparity Between Two Strands of DNA and Limited Metabolic Potential.</title>
        <authorList>
            <person name="Kadnikov V.V."/>
            <person name="Mardanov A.V."/>
            <person name="Beletsky A.V."/>
            <person name="Karnachuk O.V."/>
            <person name="Ravin N.V."/>
        </authorList>
    </citation>
    <scope>NUCLEOTIDE SEQUENCE [LARGE SCALE GENOMIC DNA]</scope>
</reference>